<evidence type="ECO:0000313" key="5">
    <source>
        <dbReference type="Proteomes" id="UP001165492"/>
    </source>
</evidence>
<evidence type="ECO:0000256" key="1">
    <source>
        <dbReference type="SAM" id="MobiDB-lite"/>
    </source>
</evidence>
<evidence type="ECO:0000313" key="4">
    <source>
        <dbReference type="EMBL" id="MCC5467494.1"/>
    </source>
</evidence>
<protein>
    <submittedName>
        <fullName evidence="4">CAP domain-containing protein</fullName>
    </submittedName>
</protein>
<gene>
    <name evidence="4" type="ORF">LMF89_19340</name>
</gene>
<comment type="caution">
    <text evidence="4">The sequence shown here is derived from an EMBL/GenBank/DDBJ whole genome shotgun (WGS) entry which is preliminary data.</text>
</comment>
<feature type="signal peptide" evidence="2">
    <location>
        <begin position="1"/>
        <end position="34"/>
    </location>
</feature>
<reference evidence="4" key="1">
    <citation type="submission" date="2021-11" db="EMBL/GenBank/DDBJ databases">
        <title>Description of a new species Pelosinus isolated from the bottom sediments of Lake Baikal.</title>
        <authorList>
            <person name="Zakharyuk A."/>
        </authorList>
    </citation>
    <scope>NUCLEOTIDE SEQUENCE</scope>
    <source>
        <strain evidence="4">Bkl1</strain>
    </source>
</reference>
<feature type="region of interest" description="Disordered" evidence="1">
    <location>
        <begin position="71"/>
        <end position="106"/>
    </location>
</feature>
<dbReference type="PANTHER" id="PTHR31157">
    <property type="entry name" value="SCP DOMAIN-CONTAINING PROTEIN"/>
    <property type="match status" value="1"/>
</dbReference>
<proteinExistence type="predicted"/>
<sequence>MRNHKLCSMATLGFMTVSLITTSFGSIFATPAFAAEPETAAVIKEEKSKDNKNLLGGLLAVGAIALIAGHNSHDSDSSSKNSNSNTTSGNTSTNTSSNTNSSSQNVTADQKLAVELLNADRAKNGLSALKTNSQLTSLAGNYAQDMIDRNFFAHNNPEGQTPFDRMKNAGISYTYAGENLAINNNVTAAETAFMNSSGHRANILNKNYTEVGVGVRYNSNGSAYVVQEFIGK</sequence>
<dbReference type="Proteomes" id="UP001165492">
    <property type="component" value="Unassembled WGS sequence"/>
</dbReference>
<feature type="chain" id="PRO_5045325387" evidence="2">
    <location>
        <begin position="35"/>
        <end position="232"/>
    </location>
</feature>
<feature type="compositionally biased region" description="Low complexity" evidence="1">
    <location>
        <begin position="78"/>
        <end position="103"/>
    </location>
</feature>
<keyword evidence="5" id="KW-1185">Reference proteome</keyword>
<dbReference type="InterPro" id="IPR035940">
    <property type="entry name" value="CAP_sf"/>
</dbReference>
<organism evidence="4 5">
    <name type="scientific">Pelosinus baikalensis</name>
    <dbReference type="NCBI Taxonomy" id="2892015"/>
    <lineage>
        <taxon>Bacteria</taxon>
        <taxon>Bacillati</taxon>
        <taxon>Bacillota</taxon>
        <taxon>Negativicutes</taxon>
        <taxon>Selenomonadales</taxon>
        <taxon>Sporomusaceae</taxon>
        <taxon>Pelosinus</taxon>
    </lineage>
</organism>
<dbReference type="Pfam" id="PF00188">
    <property type="entry name" value="CAP"/>
    <property type="match status" value="1"/>
</dbReference>
<accession>A0ABS8HWF9</accession>
<evidence type="ECO:0000259" key="3">
    <source>
        <dbReference type="Pfam" id="PF00188"/>
    </source>
</evidence>
<evidence type="ECO:0000256" key="2">
    <source>
        <dbReference type="SAM" id="SignalP"/>
    </source>
</evidence>
<dbReference type="RefSeq" id="WP_229536487.1">
    <property type="nucleotide sequence ID" value="NZ_JAJHJB010000034.1"/>
</dbReference>
<dbReference type="PANTHER" id="PTHR31157:SF1">
    <property type="entry name" value="SCP DOMAIN-CONTAINING PROTEIN"/>
    <property type="match status" value="1"/>
</dbReference>
<dbReference type="InterPro" id="IPR014044">
    <property type="entry name" value="CAP_dom"/>
</dbReference>
<dbReference type="CDD" id="cd05379">
    <property type="entry name" value="CAP_bacterial"/>
    <property type="match status" value="1"/>
</dbReference>
<name>A0ABS8HWF9_9FIRM</name>
<keyword evidence="2" id="KW-0732">Signal</keyword>
<feature type="domain" description="SCP" evidence="3">
    <location>
        <begin position="115"/>
        <end position="229"/>
    </location>
</feature>
<dbReference type="Gene3D" id="3.40.33.10">
    <property type="entry name" value="CAP"/>
    <property type="match status" value="1"/>
</dbReference>
<dbReference type="EMBL" id="JAJHJB010000034">
    <property type="protein sequence ID" value="MCC5467494.1"/>
    <property type="molecule type" value="Genomic_DNA"/>
</dbReference>
<dbReference type="SUPFAM" id="SSF55797">
    <property type="entry name" value="PR-1-like"/>
    <property type="match status" value="1"/>
</dbReference>